<dbReference type="Proteomes" id="UP000460718">
    <property type="component" value="Unassembled WGS sequence"/>
</dbReference>
<dbReference type="Proteomes" id="UP000440367">
    <property type="component" value="Unassembled WGS sequence"/>
</dbReference>
<evidence type="ECO:0000313" key="6">
    <source>
        <dbReference type="EMBL" id="KAE9216472.1"/>
    </source>
</evidence>
<dbReference type="EMBL" id="QXGF01000443">
    <property type="protein sequence ID" value="KAE8940168.1"/>
    <property type="molecule type" value="Genomic_DNA"/>
</dbReference>
<feature type="region of interest" description="Disordered" evidence="1">
    <location>
        <begin position="1"/>
        <end position="35"/>
    </location>
</feature>
<dbReference type="Proteomes" id="UP000440732">
    <property type="component" value="Unassembled WGS sequence"/>
</dbReference>
<evidence type="ECO:0000313" key="14">
    <source>
        <dbReference type="Proteomes" id="UP000441208"/>
    </source>
</evidence>
<evidence type="ECO:0000313" key="10">
    <source>
        <dbReference type="Proteomes" id="UP000433483"/>
    </source>
</evidence>
<protein>
    <submittedName>
        <fullName evidence="2">Uncharacterized protein</fullName>
    </submittedName>
</protein>
<dbReference type="AlphaFoldDB" id="A0A6A3FDW3"/>
<dbReference type="EMBL" id="QXGA01000374">
    <property type="protein sequence ID" value="KAE9146989.1"/>
    <property type="molecule type" value="Genomic_DNA"/>
</dbReference>
<evidence type="ECO:0000313" key="7">
    <source>
        <dbReference type="EMBL" id="KAE9258513.1"/>
    </source>
</evidence>
<dbReference type="EMBL" id="QXGB01000400">
    <property type="protein sequence ID" value="KAE9216472.1"/>
    <property type="molecule type" value="Genomic_DNA"/>
</dbReference>
<name>A0A6A3FDW3_9STRA</name>
<sequence>MPAKKTAPPKRKRSAPAPSGDKKKQSVAAKQKHVRELAKTGRWVEIERLYGKKMVAKAKIYAEKHHVTKTPQEIARDILLKNGYIPVAPQPAAKTAPASRAKRSSEPSTRVNSLVVDLTDQVEPSSSPGTLTKEQQELIERRRRDALERRRCAQKSVQLPVATQIHPVENLRGRLMPSSVLGSELEHRQYDPPPQAMRLSSNRPPAQPSSTTHRVVTPDNLPTANPAIEAEQVRPEYFWDDLEAAAEIVQWENEHMAEVALEKPSVAAVPKSFHGEAGIPHPQEVPEAPQIPSISQELAAAAEIIQWENEHEHSPEIPEIHRVNQCNDPAMTVSRSGDSSDSDLDAPQFQLLQIDTTEVGEPQRQTSSERATRVQPSKKLATKPKASHKRPLEATPLPVMSEGDVVSNKAENARGRPALPPPRGQRDPTTEFMYKHLLDDKLELPVLEFLDMMLA</sequence>
<feature type="region of interest" description="Disordered" evidence="1">
    <location>
        <begin position="190"/>
        <end position="223"/>
    </location>
</feature>
<evidence type="ECO:0000313" key="12">
    <source>
        <dbReference type="Proteomes" id="UP000440367"/>
    </source>
</evidence>
<evidence type="ECO:0000313" key="13">
    <source>
        <dbReference type="Proteomes" id="UP000440732"/>
    </source>
</evidence>
<reference evidence="9 10" key="1">
    <citation type="submission" date="2018-08" db="EMBL/GenBank/DDBJ databases">
        <title>Genomic investigation of the strawberry pathogen Phytophthora fragariae indicates pathogenicity is determined by transcriptional variation in three key races.</title>
        <authorList>
            <person name="Adams T.M."/>
            <person name="Armitage A.D."/>
            <person name="Sobczyk M.K."/>
            <person name="Bates H.J."/>
            <person name="Dunwell J.M."/>
            <person name="Nellist C.F."/>
            <person name="Harrison R.J."/>
        </authorList>
    </citation>
    <scope>NUCLEOTIDE SEQUENCE [LARGE SCALE GENOMIC DNA]</scope>
    <source>
        <strain evidence="8 11">A4</strain>
        <strain evidence="7 12">BC-1</strain>
        <strain evidence="6 10">NOV-27</strain>
        <strain evidence="5 13">NOV-5</strain>
        <strain evidence="4 14">NOV-71</strain>
        <strain evidence="2 9">NOV-9</strain>
        <strain evidence="3 15">SCRP245</strain>
    </source>
</reference>
<feature type="region of interest" description="Disordered" evidence="1">
    <location>
        <begin position="89"/>
        <end position="113"/>
    </location>
</feature>
<dbReference type="EMBL" id="QXGD01000001">
    <property type="protein sequence ID" value="KAE9258513.1"/>
    <property type="molecule type" value="Genomic_DNA"/>
</dbReference>
<evidence type="ECO:0000313" key="2">
    <source>
        <dbReference type="EMBL" id="KAE8940168.1"/>
    </source>
</evidence>
<evidence type="ECO:0000256" key="1">
    <source>
        <dbReference type="SAM" id="MobiDB-lite"/>
    </source>
</evidence>
<gene>
    <name evidence="8" type="ORF">PF001_g8518</name>
    <name evidence="7" type="ORF">PF002_g59</name>
    <name evidence="6" type="ORF">PF005_g9034</name>
    <name evidence="5" type="ORF">PF006_g8297</name>
    <name evidence="4" type="ORF">PF007_g9473</name>
    <name evidence="2" type="ORF">PF009_g10014</name>
    <name evidence="3" type="ORF">PF011_g51</name>
</gene>
<feature type="compositionally biased region" description="Polar residues" evidence="1">
    <location>
        <begin position="198"/>
        <end position="214"/>
    </location>
</feature>
<evidence type="ECO:0000313" key="5">
    <source>
        <dbReference type="EMBL" id="KAE9146989.1"/>
    </source>
</evidence>
<feature type="compositionally biased region" description="Basic residues" evidence="1">
    <location>
        <begin position="380"/>
        <end position="389"/>
    </location>
</feature>
<evidence type="ECO:0000313" key="3">
    <source>
        <dbReference type="EMBL" id="KAE9031563.1"/>
    </source>
</evidence>
<evidence type="ECO:0000313" key="8">
    <source>
        <dbReference type="EMBL" id="KAE9313896.1"/>
    </source>
</evidence>
<proteinExistence type="predicted"/>
<feature type="region of interest" description="Disordered" evidence="1">
    <location>
        <begin position="353"/>
        <end position="429"/>
    </location>
</feature>
<evidence type="ECO:0000313" key="15">
    <source>
        <dbReference type="Proteomes" id="UP000460718"/>
    </source>
</evidence>
<dbReference type="OrthoDB" id="115034at2759"/>
<dbReference type="EMBL" id="QXFW01000001">
    <property type="protein sequence ID" value="KAE9031563.1"/>
    <property type="molecule type" value="Genomic_DNA"/>
</dbReference>
<evidence type="ECO:0000313" key="9">
    <source>
        <dbReference type="Proteomes" id="UP000429523"/>
    </source>
</evidence>
<organism evidence="2 9">
    <name type="scientific">Phytophthora fragariae</name>
    <dbReference type="NCBI Taxonomy" id="53985"/>
    <lineage>
        <taxon>Eukaryota</taxon>
        <taxon>Sar</taxon>
        <taxon>Stramenopiles</taxon>
        <taxon>Oomycota</taxon>
        <taxon>Peronosporomycetes</taxon>
        <taxon>Peronosporales</taxon>
        <taxon>Peronosporaceae</taxon>
        <taxon>Phytophthora</taxon>
    </lineage>
</organism>
<keyword evidence="10" id="KW-1185">Reference proteome</keyword>
<comment type="caution">
    <text evidence="2">The sequence shown here is derived from an EMBL/GenBank/DDBJ whole genome shotgun (WGS) entry which is preliminary data.</text>
</comment>
<dbReference type="EMBL" id="QXFZ01000426">
    <property type="protein sequence ID" value="KAE9116942.1"/>
    <property type="molecule type" value="Genomic_DNA"/>
</dbReference>
<dbReference type="Proteomes" id="UP000441208">
    <property type="component" value="Unassembled WGS sequence"/>
</dbReference>
<dbReference type="Proteomes" id="UP000437068">
    <property type="component" value="Unassembled WGS sequence"/>
</dbReference>
<dbReference type="Proteomes" id="UP000433483">
    <property type="component" value="Unassembled WGS sequence"/>
</dbReference>
<accession>A0A6A3FDW3</accession>
<evidence type="ECO:0000313" key="4">
    <source>
        <dbReference type="EMBL" id="KAE9116942.1"/>
    </source>
</evidence>
<dbReference type="EMBL" id="QXGE01000388">
    <property type="protein sequence ID" value="KAE9313896.1"/>
    <property type="molecule type" value="Genomic_DNA"/>
</dbReference>
<evidence type="ECO:0000313" key="11">
    <source>
        <dbReference type="Proteomes" id="UP000437068"/>
    </source>
</evidence>
<dbReference type="Proteomes" id="UP000429523">
    <property type="component" value="Unassembled WGS sequence"/>
</dbReference>